<dbReference type="RefSeq" id="WP_343893992.1">
    <property type="nucleotide sequence ID" value="NZ_BAAAFZ010000008.1"/>
</dbReference>
<keyword evidence="4" id="KW-1185">Reference proteome</keyword>
<evidence type="ECO:0000256" key="2">
    <source>
        <dbReference type="SAM" id="SignalP"/>
    </source>
</evidence>
<dbReference type="SUPFAM" id="SSF53850">
    <property type="entry name" value="Periplasmic binding protein-like II"/>
    <property type="match status" value="1"/>
</dbReference>
<organism evidence="3 4">
    <name type="scientific">Craurococcus roseus</name>
    <dbReference type="NCBI Taxonomy" id="77585"/>
    <lineage>
        <taxon>Bacteria</taxon>
        <taxon>Pseudomonadati</taxon>
        <taxon>Pseudomonadota</taxon>
        <taxon>Alphaproteobacteria</taxon>
        <taxon>Acetobacterales</taxon>
        <taxon>Acetobacteraceae</taxon>
        <taxon>Craurococcus</taxon>
    </lineage>
</organism>
<evidence type="ECO:0000313" key="3">
    <source>
        <dbReference type="EMBL" id="GAA0572786.1"/>
    </source>
</evidence>
<feature type="signal peptide" evidence="2">
    <location>
        <begin position="1"/>
        <end position="19"/>
    </location>
</feature>
<dbReference type="PANTHER" id="PTHR42928:SF5">
    <property type="entry name" value="BLR1237 PROTEIN"/>
    <property type="match status" value="1"/>
</dbReference>
<dbReference type="PANTHER" id="PTHR42928">
    <property type="entry name" value="TRICARBOXYLATE-BINDING PROTEIN"/>
    <property type="match status" value="1"/>
</dbReference>
<dbReference type="PIRSF" id="PIRSF017082">
    <property type="entry name" value="YflP"/>
    <property type="match status" value="1"/>
</dbReference>
<comment type="similarity">
    <text evidence="1">Belongs to the UPF0065 (bug) family.</text>
</comment>
<dbReference type="InterPro" id="IPR042100">
    <property type="entry name" value="Bug_dom1"/>
</dbReference>
<proteinExistence type="inferred from homology"/>
<dbReference type="Proteomes" id="UP001501588">
    <property type="component" value="Unassembled WGS sequence"/>
</dbReference>
<evidence type="ECO:0000313" key="4">
    <source>
        <dbReference type="Proteomes" id="UP001501588"/>
    </source>
</evidence>
<evidence type="ECO:0000256" key="1">
    <source>
        <dbReference type="ARBA" id="ARBA00006987"/>
    </source>
</evidence>
<name>A0ABP3PSW3_9PROT</name>
<reference evidence="4" key="1">
    <citation type="journal article" date="2019" name="Int. J. Syst. Evol. Microbiol.">
        <title>The Global Catalogue of Microorganisms (GCM) 10K type strain sequencing project: providing services to taxonomists for standard genome sequencing and annotation.</title>
        <authorList>
            <consortium name="The Broad Institute Genomics Platform"/>
            <consortium name="The Broad Institute Genome Sequencing Center for Infectious Disease"/>
            <person name="Wu L."/>
            <person name="Ma J."/>
        </authorList>
    </citation>
    <scope>NUCLEOTIDE SEQUENCE [LARGE SCALE GENOMIC DNA]</scope>
    <source>
        <strain evidence="4">JCM 9933</strain>
    </source>
</reference>
<dbReference type="Pfam" id="PF03401">
    <property type="entry name" value="TctC"/>
    <property type="match status" value="1"/>
</dbReference>
<dbReference type="Gene3D" id="3.40.190.150">
    <property type="entry name" value="Bordetella uptake gene, domain 1"/>
    <property type="match status" value="1"/>
</dbReference>
<dbReference type="EMBL" id="BAAAFZ010000008">
    <property type="protein sequence ID" value="GAA0572786.1"/>
    <property type="molecule type" value="Genomic_DNA"/>
</dbReference>
<gene>
    <name evidence="3" type="ORF">GCM10009416_09310</name>
</gene>
<sequence length="327" mass="33714">MKRLPGAALAAVSPLFALAAPTARAQDFPARQITMIVVFAPGGATDVLARLAADHMGRTLGQRVVVENVTGAGGTVGGARGAQAAPDGYTLTVGSNGSHSAAPSIYRIIQYDPRELQPIGLIAGTPLYFMVRNALPARSFAEFAALARTVAGGLSNGHAGVGSTNHLACALFAQVSGLRLNAIPYRGEAPAVNDLVAGQIDSACVLALAAVPQLQAGTARALMLAAPERFPTVPDVPTSREAGLESFVFQGWNAVFAPKGTPQPAVAKLSTALAAVLEDPGVRRRIEELGSVPPRPDQTGPEALRALVRSEVERWAEVVRVAGIGAQ</sequence>
<accession>A0ABP3PSW3</accession>
<comment type="caution">
    <text evidence="3">The sequence shown here is derived from an EMBL/GenBank/DDBJ whole genome shotgun (WGS) entry which is preliminary data.</text>
</comment>
<protein>
    <submittedName>
        <fullName evidence="3">Tripartite tricarboxylate transporter substrate binding protein BugD</fullName>
    </submittedName>
</protein>
<keyword evidence="2" id="KW-0732">Signal</keyword>
<dbReference type="InterPro" id="IPR005064">
    <property type="entry name" value="BUG"/>
</dbReference>
<feature type="chain" id="PRO_5045321045" evidence="2">
    <location>
        <begin position="20"/>
        <end position="327"/>
    </location>
</feature>
<dbReference type="Gene3D" id="3.40.190.10">
    <property type="entry name" value="Periplasmic binding protein-like II"/>
    <property type="match status" value="1"/>
</dbReference>